<reference evidence="2" key="2">
    <citation type="submission" date="2016-06" db="EMBL/GenBank/DDBJ databases">
        <title>The genome of a short-lived fish provides insights into sex chromosome evolution and the genetic control of aging.</title>
        <authorList>
            <person name="Reichwald K."/>
            <person name="Felder M."/>
            <person name="Petzold A."/>
            <person name="Koch P."/>
            <person name="Groth M."/>
            <person name="Platzer M."/>
        </authorList>
    </citation>
    <scope>NUCLEOTIDE SEQUENCE</scope>
    <source>
        <tissue evidence="2">Brain</tissue>
    </source>
</reference>
<protein>
    <submittedName>
        <fullName evidence="2">AT-hook transcription factor</fullName>
    </submittedName>
</protein>
<accession>A0A1A7Y4T1</accession>
<feature type="region of interest" description="Disordered" evidence="1">
    <location>
        <begin position="46"/>
        <end position="104"/>
    </location>
</feature>
<sequence length="104" mass="11838">YLLIRDEHKLLQQRGVETCCFDPERELEGLIFQCGLHIEELKEQICDRSPSSEEEKTLTHPQSSPEPLLAGPGDAAEVETSSPSKKSEEEEDEEQIPYQRPLIC</sequence>
<reference evidence="2" key="1">
    <citation type="submission" date="2016-05" db="EMBL/GenBank/DDBJ databases">
        <authorList>
            <person name="Lavstsen T."/>
            <person name="Jespersen J.S."/>
        </authorList>
    </citation>
    <scope>NUCLEOTIDE SEQUENCE</scope>
    <source>
        <tissue evidence="2">Brain</tissue>
    </source>
</reference>
<dbReference type="EMBL" id="HADX01002877">
    <property type="protein sequence ID" value="SBP25109.1"/>
    <property type="molecule type" value="Transcribed_RNA"/>
</dbReference>
<dbReference type="AlphaFoldDB" id="A0A1A7Y4T1"/>
<name>A0A1A7Y4T1_9TELE</name>
<evidence type="ECO:0000256" key="1">
    <source>
        <dbReference type="SAM" id="MobiDB-lite"/>
    </source>
</evidence>
<organism evidence="2">
    <name type="scientific">Iconisemion striatum</name>
    <dbReference type="NCBI Taxonomy" id="60296"/>
    <lineage>
        <taxon>Eukaryota</taxon>
        <taxon>Metazoa</taxon>
        <taxon>Chordata</taxon>
        <taxon>Craniata</taxon>
        <taxon>Vertebrata</taxon>
        <taxon>Euteleostomi</taxon>
        <taxon>Actinopterygii</taxon>
        <taxon>Neopterygii</taxon>
        <taxon>Teleostei</taxon>
        <taxon>Neoteleostei</taxon>
        <taxon>Acanthomorphata</taxon>
        <taxon>Ovalentaria</taxon>
        <taxon>Atherinomorphae</taxon>
        <taxon>Cyprinodontiformes</taxon>
        <taxon>Nothobranchiidae</taxon>
        <taxon>Iconisemion</taxon>
    </lineage>
</organism>
<dbReference type="PANTHER" id="PTHR21510:SF15">
    <property type="entry name" value="MICROTUBULE ORGANIZATION PROTEIN AKNA"/>
    <property type="match status" value="1"/>
</dbReference>
<dbReference type="GO" id="GO:0060234">
    <property type="term" value="P:neuroblast delamination"/>
    <property type="evidence" value="ECO:0007669"/>
    <property type="project" value="TreeGrafter"/>
</dbReference>
<feature type="non-terminal residue" evidence="2">
    <location>
        <position position="1"/>
    </location>
</feature>
<proteinExistence type="predicted"/>
<feature type="compositionally biased region" description="Basic and acidic residues" evidence="1">
    <location>
        <begin position="46"/>
        <end position="58"/>
    </location>
</feature>
<dbReference type="InterPro" id="IPR052655">
    <property type="entry name" value="AKNA_Centrosome-Trans_reg"/>
</dbReference>
<dbReference type="GO" id="GO:0005813">
    <property type="term" value="C:centrosome"/>
    <property type="evidence" value="ECO:0007669"/>
    <property type="project" value="TreeGrafter"/>
</dbReference>
<dbReference type="GO" id="GO:0021849">
    <property type="term" value="P:neuroblast division in subventricular zone"/>
    <property type="evidence" value="ECO:0007669"/>
    <property type="project" value="TreeGrafter"/>
</dbReference>
<feature type="non-terminal residue" evidence="2">
    <location>
        <position position="104"/>
    </location>
</feature>
<dbReference type="PANTHER" id="PTHR21510">
    <property type="entry name" value="AKNA DOMAIN-CONTAINING PROTEIN"/>
    <property type="match status" value="1"/>
</dbReference>
<dbReference type="GO" id="GO:0001837">
    <property type="term" value="P:epithelial to mesenchymal transition"/>
    <property type="evidence" value="ECO:0007669"/>
    <property type="project" value="TreeGrafter"/>
</dbReference>
<evidence type="ECO:0000313" key="2">
    <source>
        <dbReference type="EMBL" id="SBP25109.1"/>
    </source>
</evidence>
<gene>
    <name evidence="2" type="primary">AKNA</name>
</gene>